<comment type="similarity">
    <text evidence="4">Belongs to the FlgH family.</text>
</comment>
<dbReference type="GO" id="GO:0003774">
    <property type="term" value="F:cytoskeletal motor activity"/>
    <property type="evidence" value="ECO:0007669"/>
    <property type="project" value="InterPro"/>
</dbReference>
<name>A0A154BSA4_ANASB</name>
<keyword evidence="9" id="KW-0966">Cell projection</keyword>
<gene>
    <name evidence="9" type="ORF">AXX12_07920</name>
</gene>
<organism evidence="9 10">
    <name type="scientific">Anaerosporomusa subterranea</name>
    <dbReference type="NCBI Taxonomy" id="1794912"/>
    <lineage>
        <taxon>Bacteria</taxon>
        <taxon>Bacillati</taxon>
        <taxon>Bacillota</taxon>
        <taxon>Negativicutes</taxon>
        <taxon>Acetonemataceae</taxon>
        <taxon>Anaerosporomusa</taxon>
    </lineage>
</organism>
<protein>
    <submittedName>
        <fullName evidence="9">Flagellar biosynthesis protein FlgH</fullName>
    </submittedName>
</protein>
<comment type="function">
    <text evidence="1">Assembles around the rod to form the L-ring and probably protects the motor/basal body from shearing forces during rotation.</text>
</comment>
<evidence type="ECO:0000256" key="4">
    <source>
        <dbReference type="ARBA" id="ARBA00006929"/>
    </source>
</evidence>
<dbReference type="OrthoDB" id="9816119at2"/>
<keyword evidence="6" id="KW-0472">Membrane</keyword>
<dbReference type="InterPro" id="IPR000527">
    <property type="entry name" value="Flag_Lring"/>
</dbReference>
<keyword evidence="9" id="KW-0282">Flagellum</keyword>
<evidence type="ECO:0000256" key="8">
    <source>
        <dbReference type="ARBA" id="ARBA00023237"/>
    </source>
</evidence>
<dbReference type="PRINTS" id="PR01008">
    <property type="entry name" value="FLGLRINGFLGH"/>
</dbReference>
<dbReference type="PANTHER" id="PTHR34933">
    <property type="entry name" value="FLAGELLAR L-RING PROTEIN"/>
    <property type="match status" value="1"/>
</dbReference>
<reference evidence="9 10" key="1">
    <citation type="submission" date="2016-02" db="EMBL/GenBank/DDBJ databases">
        <title>Anaerosporomusa subterraneum gen. nov., sp. nov., a spore-forming obligate anaerobe isolated from saprolite.</title>
        <authorList>
            <person name="Choi J.K."/>
            <person name="Shah M."/>
            <person name="Yee N."/>
        </authorList>
    </citation>
    <scope>NUCLEOTIDE SEQUENCE [LARGE SCALE GENOMIC DNA]</scope>
    <source>
        <strain evidence="9 10">RU4</strain>
    </source>
</reference>
<dbReference type="Proteomes" id="UP000076268">
    <property type="component" value="Unassembled WGS sequence"/>
</dbReference>
<dbReference type="AlphaFoldDB" id="A0A154BSA4"/>
<dbReference type="STRING" id="1794912.AXX12_07920"/>
<dbReference type="EMBL" id="LSGP01000017">
    <property type="protein sequence ID" value="KYZ76846.1"/>
    <property type="molecule type" value="Genomic_DNA"/>
</dbReference>
<keyword evidence="8" id="KW-0998">Cell outer membrane</keyword>
<sequence length="181" mass="19077">MVALITFTPVSDAASLWSDSGSLFSDRKAHAVGDIITIIISEVSSAKRSGDTSNGKSSNTNLADGTGKLDFIPALGATYSDQFKASGSISNTNIVSGRITVQVTEVKPNGYLVVSGKQTIKQGSDEQRITISGIVRPDDVTADNTVLSNYVSNAELKIDGKGPLSSKQRQGILSSLFNFLF</sequence>
<comment type="caution">
    <text evidence="9">The sequence shown here is derived from an EMBL/GenBank/DDBJ whole genome shotgun (WGS) entry which is preliminary data.</text>
</comment>
<evidence type="ECO:0000313" key="10">
    <source>
        <dbReference type="Proteomes" id="UP000076268"/>
    </source>
</evidence>
<evidence type="ECO:0000256" key="7">
    <source>
        <dbReference type="ARBA" id="ARBA00023143"/>
    </source>
</evidence>
<evidence type="ECO:0000256" key="1">
    <source>
        <dbReference type="ARBA" id="ARBA00002591"/>
    </source>
</evidence>
<dbReference type="Pfam" id="PF02107">
    <property type="entry name" value="FlgH"/>
    <property type="match status" value="1"/>
</dbReference>
<dbReference type="GO" id="GO:0009279">
    <property type="term" value="C:cell outer membrane"/>
    <property type="evidence" value="ECO:0007669"/>
    <property type="project" value="UniProtKB-SubCell"/>
</dbReference>
<proteinExistence type="inferred from homology"/>
<evidence type="ECO:0000256" key="6">
    <source>
        <dbReference type="ARBA" id="ARBA00023136"/>
    </source>
</evidence>
<keyword evidence="9" id="KW-0969">Cilium</keyword>
<dbReference type="GO" id="GO:0009427">
    <property type="term" value="C:bacterial-type flagellum basal body, distal rod, L ring"/>
    <property type="evidence" value="ECO:0007669"/>
    <property type="project" value="InterPro"/>
</dbReference>
<evidence type="ECO:0000256" key="3">
    <source>
        <dbReference type="ARBA" id="ARBA00004442"/>
    </source>
</evidence>
<evidence type="ECO:0000313" key="9">
    <source>
        <dbReference type="EMBL" id="KYZ76846.1"/>
    </source>
</evidence>
<dbReference type="PANTHER" id="PTHR34933:SF1">
    <property type="entry name" value="FLAGELLAR L-RING PROTEIN"/>
    <property type="match status" value="1"/>
</dbReference>
<evidence type="ECO:0000256" key="5">
    <source>
        <dbReference type="ARBA" id="ARBA00022729"/>
    </source>
</evidence>
<evidence type="ECO:0000256" key="2">
    <source>
        <dbReference type="ARBA" id="ARBA00004117"/>
    </source>
</evidence>
<comment type="subcellular location">
    <subcellularLocation>
        <location evidence="2">Bacterial flagellum basal body</location>
    </subcellularLocation>
    <subcellularLocation>
        <location evidence="3">Cell outer membrane</location>
    </subcellularLocation>
</comment>
<keyword evidence="10" id="KW-1185">Reference proteome</keyword>
<keyword evidence="7" id="KW-0975">Bacterial flagellum</keyword>
<accession>A0A154BSA4</accession>
<keyword evidence="5" id="KW-0732">Signal</keyword>
<dbReference type="GO" id="GO:0071973">
    <property type="term" value="P:bacterial-type flagellum-dependent cell motility"/>
    <property type="evidence" value="ECO:0007669"/>
    <property type="project" value="InterPro"/>
</dbReference>